<dbReference type="Proteomes" id="UP001432995">
    <property type="component" value="Unassembled WGS sequence"/>
</dbReference>
<organism evidence="3 4">
    <name type="scientific">Methylobacterium brachiatum</name>
    <dbReference type="NCBI Taxonomy" id="269660"/>
    <lineage>
        <taxon>Bacteria</taxon>
        <taxon>Pseudomonadati</taxon>
        <taxon>Pseudomonadota</taxon>
        <taxon>Alphaproteobacteria</taxon>
        <taxon>Hyphomicrobiales</taxon>
        <taxon>Methylobacteriaceae</taxon>
        <taxon>Methylobacterium</taxon>
    </lineage>
</organism>
<dbReference type="InterPro" id="IPR036162">
    <property type="entry name" value="Resolvase-like_N_sf"/>
</dbReference>
<dbReference type="SUPFAM" id="SSF53041">
    <property type="entry name" value="Resolvase-like"/>
    <property type="match status" value="1"/>
</dbReference>
<dbReference type="RefSeq" id="WP_350379876.1">
    <property type="nucleotide sequence ID" value="NZ_JBELQD010000017.1"/>
</dbReference>
<dbReference type="PANTHER" id="PTHR30461">
    <property type="entry name" value="DNA-INVERTASE FROM LAMBDOID PROPHAGE"/>
    <property type="match status" value="1"/>
</dbReference>
<proteinExistence type="inferred from homology"/>
<evidence type="ECO:0000259" key="2">
    <source>
        <dbReference type="PROSITE" id="PS51736"/>
    </source>
</evidence>
<evidence type="ECO:0000256" key="1">
    <source>
        <dbReference type="ARBA" id="ARBA00009913"/>
    </source>
</evidence>
<dbReference type="PROSITE" id="PS51736">
    <property type="entry name" value="RECOMBINASES_3"/>
    <property type="match status" value="1"/>
</dbReference>
<dbReference type="PANTHER" id="PTHR30461:SF26">
    <property type="entry name" value="RESOLVASE HOMOLOG YNEB"/>
    <property type="match status" value="1"/>
</dbReference>
<dbReference type="InterPro" id="IPR050639">
    <property type="entry name" value="SSR_resolvase"/>
</dbReference>
<evidence type="ECO:0000313" key="3">
    <source>
        <dbReference type="EMBL" id="MER2289850.1"/>
    </source>
</evidence>
<dbReference type="Gene3D" id="3.40.50.1390">
    <property type="entry name" value="Resolvase, N-terminal catalytic domain"/>
    <property type="match status" value="1"/>
</dbReference>
<evidence type="ECO:0000313" key="4">
    <source>
        <dbReference type="Proteomes" id="UP001432995"/>
    </source>
</evidence>
<name>A0ABV1R564_9HYPH</name>
<dbReference type="InterPro" id="IPR006119">
    <property type="entry name" value="Resolv_N"/>
</dbReference>
<sequence length="233" mass="25479">MARRQLVEAVAYLRTSSATNVGPDKDSDKRQREAITGFAKRAGFDVVDTFTDEAVMGRDAIEDRPGFAALLDRIEGNGVRVVLIEDATRFARELIVQELGILALIGRGVRVITASGDDLTETDDPFKVAMRQIAGAFAQLEKARLVGKLKGARERKMKAQAERGEKVKCGGRRSYVEQNADMVALAKRLHRYPVNGRRRSLREVSAELATQGHVAASGKPFGAEAVRRMVGQG</sequence>
<comment type="similarity">
    <text evidence="1">Belongs to the site-specific recombinase resolvase family.</text>
</comment>
<dbReference type="Pfam" id="PF00239">
    <property type="entry name" value="Resolvase"/>
    <property type="match status" value="1"/>
</dbReference>
<keyword evidence="4" id="KW-1185">Reference proteome</keyword>
<comment type="caution">
    <text evidence="3">The sequence shown here is derived from an EMBL/GenBank/DDBJ whole genome shotgun (WGS) entry which is preliminary data.</text>
</comment>
<dbReference type="SMART" id="SM00857">
    <property type="entry name" value="Resolvase"/>
    <property type="match status" value="1"/>
</dbReference>
<accession>A0ABV1R564</accession>
<feature type="domain" description="Resolvase/invertase-type recombinase catalytic" evidence="2">
    <location>
        <begin position="8"/>
        <end position="160"/>
    </location>
</feature>
<gene>
    <name evidence="3" type="ORF">ABS770_16405</name>
</gene>
<reference evidence="3" key="1">
    <citation type="submission" date="2024-06" db="EMBL/GenBank/DDBJ databases">
        <authorList>
            <person name="Campbell A.G."/>
        </authorList>
    </citation>
    <scope>NUCLEOTIDE SEQUENCE</scope>
    <source>
        <strain evidence="3">EM17</strain>
    </source>
</reference>
<dbReference type="CDD" id="cd00338">
    <property type="entry name" value="Ser_Recombinase"/>
    <property type="match status" value="1"/>
</dbReference>
<protein>
    <submittedName>
        <fullName evidence="3">Recombinase family protein</fullName>
    </submittedName>
</protein>
<dbReference type="EMBL" id="JBELQD010000017">
    <property type="protein sequence ID" value="MER2289850.1"/>
    <property type="molecule type" value="Genomic_DNA"/>
</dbReference>